<evidence type="ECO:0000256" key="1">
    <source>
        <dbReference type="SAM" id="Phobius"/>
    </source>
</evidence>
<evidence type="ECO:0000313" key="2">
    <source>
        <dbReference type="EMBL" id="QGN66683.1"/>
    </source>
</evidence>
<organism evidence="2">
    <name type="scientific">Morchella importuna</name>
    <dbReference type="NCBI Taxonomy" id="1174673"/>
    <lineage>
        <taxon>Eukaryota</taxon>
        <taxon>Fungi</taxon>
        <taxon>Dikarya</taxon>
        <taxon>Ascomycota</taxon>
        <taxon>Pezizomycotina</taxon>
        <taxon>Pezizomycetes</taxon>
        <taxon>Pezizales</taxon>
        <taxon>Morchellaceae</taxon>
        <taxon>Morchella</taxon>
    </lineage>
</organism>
<accession>A0A650AF81</accession>
<feature type="transmembrane region" description="Helical" evidence="1">
    <location>
        <begin position="69"/>
        <end position="89"/>
    </location>
</feature>
<dbReference type="GeneID" id="42906005"/>
<dbReference type="RefSeq" id="YP_009722281.1">
    <property type="nucleotide sequence ID" value="NC_045397.1"/>
</dbReference>
<keyword evidence="1" id="KW-1133">Transmembrane helix</keyword>
<keyword evidence="1" id="KW-0472">Membrane</keyword>
<geneLocation type="mitochondrion" evidence="2"/>
<proteinExistence type="predicted"/>
<keyword evidence="1" id="KW-0812">Transmembrane</keyword>
<reference evidence="2" key="1">
    <citation type="submission" date="2019-02" db="EMBL/GenBank/DDBJ databases">
        <title>The largest mitochondrial genome of Morchella importuna (272.2 kb) among fungi reservoir of numerous mitochondrial ORFs, repeatitive sequences and nuclear genome horizontal transfer.</title>
        <authorList>
            <person name="Liu W."/>
            <person name="Bian Y."/>
        </authorList>
    </citation>
    <scope>NUCLEOTIDE SEQUENCE</scope>
</reference>
<protein>
    <submittedName>
        <fullName evidence="2">Uncharacterized protein</fullName>
    </submittedName>
</protein>
<gene>
    <name evidence="2" type="primary">orf138</name>
</gene>
<dbReference type="EMBL" id="MK527108">
    <property type="protein sequence ID" value="QGN66683.1"/>
    <property type="molecule type" value="Genomic_DNA"/>
</dbReference>
<dbReference type="AlphaFoldDB" id="A0A650AF81"/>
<keyword evidence="2" id="KW-0496">Mitochondrion</keyword>
<name>A0A650AF81_9PEZI</name>
<sequence>MALFYHWFLQQLIKTAPDNQKKQIIKENKAKSDIYCCSPALVCMHNKGAFSSLHNFVTKVGNWNWGVKIAPPGSSLLFFFFFFIFILVLKNNKREEGLNKGNIRFICFRSAYASKGGVDSFCACRLASQTKSACSAYL</sequence>